<proteinExistence type="predicted"/>
<organism evidence="7 8">
    <name type="scientific">Methylocystis heyeri</name>
    <dbReference type="NCBI Taxonomy" id="391905"/>
    <lineage>
        <taxon>Bacteria</taxon>
        <taxon>Pseudomonadati</taxon>
        <taxon>Pseudomonadota</taxon>
        <taxon>Alphaproteobacteria</taxon>
        <taxon>Hyphomicrobiales</taxon>
        <taxon>Methylocystaceae</taxon>
        <taxon>Methylocystis</taxon>
    </lineage>
</organism>
<name>A0A6B8KFW2_9HYPH</name>
<dbReference type="GO" id="GO:0051740">
    <property type="term" value="F:ethylene binding"/>
    <property type="evidence" value="ECO:0007669"/>
    <property type="project" value="TreeGrafter"/>
</dbReference>
<dbReference type="KEGG" id="mhey:H2LOC_012745"/>
<evidence type="ECO:0000256" key="4">
    <source>
        <dbReference type="ARBA" id="ARBA00022840"/>
    </source>
</evidence>
<evidence type="ECO:0000256" key="3">
    <source>
        <dbReference type="ARBA" id="ARBA00022741"/>
    </source>
</evidence>
<dbReference type="GO" id="GO:0005524">
    <property type="term" value="F:ATP binding"/>
    <property type="evidence" value="ECO:0007669"/>
    <property type="project" value="UniProtKB-KW"/>
</dbReference>
<feature type="transmembrane region" description="Helical" evidence="5">
    <location>
        <begin position="86"/>
        <end position="110"/>
    </location>
</feature>
<evidence type="ECO:0000313" key="7">
    <source>
        <dbReference type="EMBL" id="QGM46492.1"/>
    </source>
</evidence>
<feature type="transmembrane region" description="Helical" evidence="5">
    <location>
        <begin position="52"/>
        <end position="74"/>
    </location>
</feature>
<keyword evidence="2" id="KW-0479">Metal-binding</keyword>
<keyword evidence="1" id="KW-0808">Transferase</keyword>
<dbReference type="OrthoDB" id="9789238at2"/>
<keyword evidence="8" id="KW-1185">Reference proteome</keyword>
<protein>
    <recommendedName>
        <fullName evidence="6">Ethylene receptor 1-like N-terminal domain-containing protein</fullName>
    </recommendedName>
</protein>
<dbReference type="GO" id="GO:0038199">
    <property type="term" value="F:ethylene receptor activity"/>
    <property type="evidence" value="ECO:0007669"/>
    <property type="project" value="TreeGrafter"/>
</dbReference>
<keyword evidence="5" id="KW-0472">Membrane</keyword>
<dbReference type="EMBL" id="CP046052">
    <property type="protein sequence ID" value="QGM46492.1"/>
    <property type="molecule type" value="Genomic_DNA"/>
</dbReference>
<accession>A0A6B8KFW2</accession>
<sequence>MPHGMCYLWVPQLYWMHVSSDLLIGVSYLAISSTLIYLIYRAREDMPFSWIFVAFGIFILACAGTHFMGAWTVWNPAYWLAGYVKLLTAAASVATAVVLPFLVPKVLSLIKAVRLSEDRREQLERFQPKMAE</sequence>
<dbReference type="Pfam" id="PF25487">
    <property type="entry name" value="ETR1_N"/>
    <property type="match status" value="1"/>
</dbReference>
<keyword evidence="3" id="KW-0547">Nucleotide-binding</keyword>
<feature type="transmembrane region" description="Helical" evidence="5">
    <location>
        <begin position="22"/>
        <end position="40"/>
    </location>
</feature>
<feature type="domain" description="Ethylene receptor 1-like N-terminal" evidence="6">
    <location>
        <begin position="13"/>
        <end position="109"/>
    </location>
</feature>
<dbReference type="GO" id="GO:0046872">
    <property type="term" value="F:metal ion binding"/>
    <property type="evidence" value="ECO:0007669"/>
    <property type="project" value="UniProtKB-KW"/>
</dbReference>
<reference evidence="7 8" key="1">
    <citation type="submission" date="2019-11" db="EMBL/GenBank/DDBJ databases">
        <title>The genome sequence of Methylocystis heyeri.</title>
        <authorList>
            <person name="Oshkin I.Y."/>
            <person name="Miroshnikov K."/>
            <person name="Dedysh S.N."/>
        </authorList>
    </citation>
    <scope>NUCLEOTIDE SEQUENCE [LARGE SCALE GENOMIC DNA]</scope>
    <source>
        <strain evidence="7 8">H2</strain>
    </source>
</reference>
<dbReference type="PANTHER" id="PTHR24423">
    <property type="entry name" value="TWO-COMPONENT SENSOR HISTIDINE KINASE"/>
    <property type="match status" value="1"/>
</dbReference>
<dbReference type="Proteomes" id="UP000309061">
    <property type="component" value="Chromosome"/>
</dbReference>
<dbReference type="PANTHER" id="PTHR24423:SF633">
    <property type="entry name" value="ETHYLENE RECEPTOR 2"/>
    <property type="match status" value="1"/>
</dbReference>
<dbReference type="InterPro" id="IPR058544">
    <property type="entry name" value="ETR1_N"/>
</dbReference>
<keyword evidence="5" id="KW-1133">Transmembrane helix</keyword>
<dbReference type="GO" id="GO:0016740">
    <property type="term" value="F:transferase activity"/>
    <property type="evidence" value="ECO:0007669"/>
    <property type="project" value="UniProtKB-KW"/>
</dbReference>
<gene>
    <name evidence="7" type="ORF">H2LOC_012745</name>
</gene>
<dbReference type="RefSeq" id="WP_154331659.1">
    <property type="nucleotide sequence ID" value="NZ_CP046052.1"/>
</dbReference>
<evidence type="ECO:0000256" key="2">
    <source>
        <dbReference type="ARBA" id="ARBA00022723"/>
    </source>
</evidence>
<keyword evidence="4" id="KW-0067">ATP-binding</keyword>
<evidence type="ECO:0000259" key="6">
    <source>
        <dbReference type="Pfam" id="PF25487"/>
    </source>
</evidence>
<evidence type="ECO:0000256" key="1">
    <source>
        <dbReference type="ARBA" id="ARBA00022679"/>
    </source>
</evidence>
<dbReference type="AlphaFoldDB" id="A0A6B8KFW2"/>
<evidence type="ECO:0000313" key="8">
    <source>
        <dbReference type="Proteomes" id="UP000309061"/>
    </source>
</evidence>
<evidence type="ECO:0000256" key="5">
    <source>
        <dbReference type="SAM" id="Phobius"/>
    </source>
</evidence>
<keyword evidence="5" id="KW-0812">Transmembrane</keyword>